<keyword evidence="3" id="KW-1185">Reference proteome</keyword>
<evidence type="ECO:0000256" key="1">
    <source>
        <dbReference type="SAM" id="MobiDB-lite"/>
    </source>
</evidence>
<gene>
    <name evidence="2" type="ORF">CYMTET_56678</name>
</gene>
<feature type="region of interest" description="Disordered" evidence="1">
    <location>
        <begin position="1"/>
        <end position="31"/>
    </location>
</feature>
<dbReference type="AlphaFoldDB" id="A0AAE0ENI7"/>
<name>A0AAE0ENI7_9CHLO</name>
<protein>
    <submittedName>
        <fullName evidence="2">Uncharacterized protein</fullName>
    </submittedName>
</protein>
<reference evidence="2 3" key="1">
    <citation type="journal article" date="2015" name="Genome Biol. Evol.">
        <title>Comparative Genomics of a Bacterivorous Green Alga Reveals Evolutionary Causalities and Consequences of Phago-Mixotrophic Mode of Nutrition.</title>
        <authorList>
            <person name="Burns J.A."/>
            <person name="Paasch A."/>
            <person name="Narechania A."/>
            <person name="Kim E."/>
        </authorList>
    </citation>
    <scope>NUCLEOTIDE SEQUENCE [LARGE SCALE GENOMIC DNA]</scope>
    <source>
        <strain evidence="2 3">PLY_AMNH</strain>
    </source>
</reference>
<proteinExistence type="predicted"/>
<dbReference type="Proteomes" id="UP001190700">
    <property type="component" value="Unassembled WGS sequence"/>
</dbReference>
<evidence type="ECO:0000313" key="2">
    <source>
        <dbReference type="EMBL" id="KAK3233005.1"/>
    </source>
</evidence>
<sequence length="130" mass="13812">MGTGNNDDRARWEPNNDIEHAGNRTTEAGRHAGTRELCLAAHEQMPAYGRLGPGAVPGGTLGTGRRVVGDRSCAGVGRRGNWEFAGRYAERELPGGQAGNWELYRAGASGNCELCRAGTGNLELCWAGTR</sequence>
<dbReference type="EMBL" id="LGRX02035823">
    <property type="protein sequence ID" value="KAK3233005.1"/>
    <property type="molecule type" value="Genomic_DNA"/>
</dbReference>
<accession>A0AAE0ENI7</accession>
<comment type="caution">
    <text evidence="2">The sequence shown here is derived from an EMBL/GenBank/DDBJ whole genome shotgun (WGS) entry which is preliminary data.</text>
</comment>
<organism evidence="2 3">
    <name type="scientific">Cymbomonas tetramitiformis</name>
    <dbReference type="NCBI Taxonomy" id="36881"/>
    <lineage>
        <taxon>Eukaryota</taxon>
        <taxon>Viridiplantae</taxon>
        <taxon>Chlorophyta</taxon>
        <taxon>Pyramimonadophyceae</taxon>
        <taxon>Pyramimonadales</taxon>
        <taxon>Pyramimonadaceae</taxon>
        <taxon>Cymbomonas</taxon>
    </lineage>
</organism>
<evidence type="ECO:0000313" key="3">
    <source>
        <dbReference type="Proteomes" id="UP001190700"/>
    </source>
</evidence>